<name>A0A8J3BCQ8_9FLAO</name>
<dbReference type="Pfam" id="PF00884">
    <property type="entry name" value="Sulfatase"/>
    <property type="match status" value="1"/>
</dbReference>
<dbReference type="PANTHER" id="PTHR43751">
    <property type="entry name" value="SULFATASE"/>
    <property type="match status" value="1"/>
</dbReference>
<proteinExistence type="predicted"/>
<organism evidence="2 3">
    <name type="scientific">Yeosuana aromativorans</name>
    <dbReference type="NCBI Taxonomy" id="288019"/>
    <lineage>
        <taxon>Bacteria</taxon>
        <taxon>Pseudomonadati</taxon>
        <taxon>Bacteroidota</taxon>
        <taxon>Flavobacteriia</taxon>
        <taxon>Flavobacteriales</taxon>
        <taxon>Flavobacteriaceae</taxon>
        <taxon>Yeosuana</taxon>
    </lineage>
</organism>
<evidence type="ECO:0000313" key="2">
    <source>
        <dbReference type="EMBL" id="GGK12125.1"/>
    </source>
</evidence>
<dbReference type="InterPro" id="IPR000917">
    <property type="entry name" value="Sulfatase_N"/>
</dbReference>
<dbReference type="InterPro" id="IPR017850">
    <property type="entry name" value="Alkaline_phosphatase_core_sf"/>
</dbReference>
<evidence type="ECO:0000259" key="1">
    <source>
        <dbReference type="Pfam" id="PF00884"/>
    </source>
</evidence>
<dbReference type="PANTHER" id="PTHR43751:SF3">
    <property type="entry name" value="SULFATASE N-TERMINAL DOMAIN-CONTAINING PROTEIN"/>
    <property type="match status" value="1"/>
</dbReference>
<gene>
    <name evidence="2" type="ORF">GCM10007962_03010</name>
</gene>
<dbReference type="EMBL" id="BMNR01000001">
    <property type="protein sequence ID" value="GGK12125.1"/>
    <property type="molecule type" value="Genomic_DNA"/>
</dbReference>
<reference evidence="2" key="1">
    <citation type="journal article" date="2014" name="Int. J. Syst. Evol. Microbiol.">
        <title>Complete genome sequence of Corynebacterium casei LMG S-19264T (=DSM 44701T), isolated from a smear-ripened cheese.</title>
        <authorList>
            <consortium name="US DOE Joint Genome Institute (JGI-PGF)"/>
            <person name="Walter F."/>
            <person name="Albersmeier A."/>
            <person name="Kalinowski J."/>
            <person name="Ruckert C."/>
        </authorList>
    </citation>
    <scope>NUCLEOTIDE SEQUENCE</scope>
    <source>
        <strain evidence="2">JCM 12862</strain>
    </source>
</reference>
<dbReference type="AlphaFoldDB" id="A0A8J3BCQ8"/>
<dbReference type="PROSITE" id="PS51257">
    <property type="entry name" value="PROKAR_LIPOPROTEIN"/>
    <property type="match status" value="1"/>
</dbReference>
<dbReference type="RefSeq" id="WP_188649504.1">
    <property type="nucleotide sequence ID" value="NZ_BMNR01000001.1"/>
</dbReference>
<comment type="caution">
    <text evidence="2">The sequence shown here is derived from an EMBL/GenBank/DDBJ whole genome shotgun (WGS) entry which is preliminary data.</text>
</comment>
<keyword evidence="3" id="KW-1185">Reference proteome</keyword>
<dbReference type="Proteomes" id="UP000612329">
    <property type="component" value="Unassembled WGS sequence"/>
</dbReference>
<dbReference type="Gene3D" id="3.30.1120.10">
    <property type="match status" value="1"/>
</dbReference>
<evidence type="ECO:0000313" key="3">
    <source>
        <dbReference type="Proteomes" id="UP000612329"/>
    </source>
</evidence>
<dbReference type="CDD" id="cd16145">
    <property type="entry name" value="ARS_like"/>
    <property type="match status" value="1"/>
</dbReference>
<accession>A0A8J3BCQ8</accession>
<sequence length="475" mass="53923">MSDKFFFFFSFWIVLFSTSCHGIKNKKAIQHSKPNIIYILADDLGYGDLSCYGQTHFSTPNIDKLAQEGMLFTQHYAGSTVCAPSRSSLMTGMDTGHTPIRGNKQTEMGQFPLPKDSYTVAELLKDNGYATGAFGKWGLGTSGSEGDPLNQGFDTFFGYHDQKLAHHYYPYYLWDNDKIFTLNGNSGLKKEQYAPNLIHERALSFIDKHKNESFFLYYPTTIPHAELFAPDKYMNKFLGKFDPEKPFKGVDEGEGYKKGRYGSQDNPHAAFAAMITLLDDQVGEIMKKIKDLGLEDNTIIIFTSDNGPHKEGGADPDYFDSNGILRGYKRDLFEGGIRVPMIAKWKGKIKPGTTTDHISSFWDVLPTFSDIVKSNKRLTTEGVSFLPTLVDESSKQKEHDYLYWEFHELGGRKAIRKGDWKLIENNIKDGGNYLLFDLKSDPEETKNLYNEKPHIAKELEALLKTARTESKDFKF</sequence>
<dbReference type="SUPFAM" id="SSF53649">
    <property type="entry name" value="Alkaline phosphatase-like"/>
    <property type="match status" value="1"/>
</dbReference>
<dbReference type="InterPro" id="IPR052701">
    <property type="entry name" value="GAG_Ulvan_Degrading_Sulfatases"/>
</dbReference>
<feature type="domain" description="Sulfatase N-terminal" evidence="1">
    <location>
        <begin position="34"/>
        <end position="371"/>
    </location>
</feature>
<protein>
    <submittedName>
        <fullName evidence="2">Arylsulfatase</fullName>
    </submittedName>
</protein>
<reference evidence="2" key="2">
    <citation type="submission" date="2020-09" db="EMBL/GenBank/DDBJ databases">
        <authorList>
            <person name="Sun Q."/>
            <person name="Ohkuma M."/>
        </authorList>
    </citation>
    <scope>NUCLEOTIDE SEQUENCE</scope>
    <source>
        <strain evidence="2">JCM 12862</strain>
    </source>
</reference>
<dbReference type="Gene3D" id="3.40.720.10">
    <property type="entry name" value="Alkaline Phosphatase, subunit A"/>
    <property type="match status" value="1"/>
</dbReference>